<proteinExistence type="predicted"/>
<organism evidence="2 3">
    <name type="scientific">Selenihalanaerobacter shriftii</name>
    <dbReference type="NCBI Taxonomy" id="142842"/>
    <lineage>
        <taxon>Bacteria</taxon>
        <taxon>Bacillati</taxon>
        <taxon>Bacillota</taxon>
        <taxon>Clostridia</taxon>
        <taxon>Halanaerobiales</taxon>
        <taxon>Halobacteroidaceae</taxon>
        <taxon>Selenihalanaerobacter</taxon>
    </lineage>
</organism>
<feature type="domain" description="PSP1 C-terminal" evidence="1">
    <location>
        <begin position="61"/>
        <end position="146"/>
    </location>
</feature>
<dbReference type="NCBIfam" id="NF041131">
    <property type="entry name" value="RicT_YaaT_fam"/>
    <property type="match status" value="1"/>
</dbReference>
<evidence type="ECO:0000313" key="2">
    <source>
        <dbReference type="EMBL" id="SJZ75917.1"/>
    </source>
</evidence>
<dbReference type="InterPro" id="IPR007557">
    <property type="entry name" value="PSP1_C"/>
</dbReference>
<dbReference type="PANTHER" id="PTHR43830:SF3">
    <property type="entry name" value="PROTEIN PSP1"/>
    <property type="match status" value="1"/>
</dbReference>
<reference evidence="3" key="1">
    <citation type="submission" date="2017-02" db="EMBL/GenBank/DDBJ databases">
        <authorList>
            <person name="Varghese N."/>
            <person name="Submissions S."/>
        </authorList>
    </citation>
    <scope>NUCLEOTIDE SEQUENCE [LARGE SCALE GENOMIC DNA]</scope>
    <source>
        <strain evidence="3">ATCC BAA-73</strain>
    </source>
</reference>
<evidence type="ECO:0000259" key="1">
    <source>
        <dbReference type="PROSITE" id="PS51411"/>
    </source>
</evidence>
<dbReference type="Proteomes" id="UP000190625">
    <property type="component" value="Unassembled WGS sequence"/>
</dbReference>
<accession>A0A1T4NA25</accession>
<dbReference type="EMBL" id="FUWM01000013">
    <property type="protein sequence ID" value="SJZ75917.1"/>
    <property type="molecule type" value="Genomic_DNA"/>
</dbReference>
<dbReference type="RefSeq" id="WP_078810210.1">
    <property type="nucleotide sequence ID" value="NZ_FUWM01000013.1"/>
</dbReference>
<dbReference type="PROSITE" id="PS51411">
    <property type="entry name" value="PSP1_C"/>
    <property type="match status" value="1"/>
</dbReference>
<dbReference type="STRING" id="142842.SAMN02745118_01748"/>
<dbReference type="InterPro" id="IPR047767">
    <property type="entry name" value="PSP1-like"/>
</dbReference>
<dbReference type="PANTHER" id="PTHR43830">
    <property type="entry name" value="PROTEIN PSP1"/>
    <property type="match status" value="1"/>
</dbReference>
<dbReference type="OrthoDB" id="9779344at2"/>
<evidence type="ECO:0000313" key="3">
    <source>
        <dbReference type="Proteomes" id="UP000190625"/>
    </source>
</evidence>
<dbReference type="Pfam" id="PF04468">
    <property type="entry name" value="PSP1"/>
    <property type="match status" value="1"/>
</dbReference>
<gene>
    <name evidence="2" type="ORF">SAMN02745118_01748</name>
</gene>
<sequence>MYNVVGVTFKKAGKIYYFDPQDIELVIGDRVIVETSRGTELGDVVVPPHEVTEEEIVSPLKEVQRKATPSDFQIKQKNEEAEEEAFDICLRKIDEHGLPMKLIDVEYTFDKNKIIFYFTADGRVDFRELVKDLAAIFKTRIELRQIGVRDEAKMVGGLGPCGRQLCCETVLRDFEPISIKMAKAQNLSLNPAKISGICGRLMCCLKYECDNYKKTKKKMPNVGTEVETDVGTGEIINLNIVKETVTVNLGDKDRVEVPVEEIEETNNKDSKD</sequence>
<name>A0A1T4NA25_9FIRM</name>
<dbReference type="GO" id="GO:0005737">
    <property type="term" value="C:cytoplasm"/>
    <property type="evidence" value="ECO:0007669"/>
    <property type="project" value="TreeGrafter"/>
</dbReference>
<protein>
    <submittedName>
        <fullName evidence="2">Cell fate regulator YaaT, PSP1 superfamily (Controls sporulation, competence, biofilm development)</fullName>
    </submittedName>
</protein>
<keyword evidence="3" id="KW-1185">Reference proteome</keyword>
<dbReference type="AlphaFoldDB" id="A0A1T4NA25"/>